<dbReference type="GO" id="GO:0031956">
    <property type="term" value="F:medium-chain fatty acid-CoA ligase activity"/>
    <property type="evidence" value="ECO:0007669"/>
    <property type="project" value="TreeGrafter"/>
</dbReference>
<sequence>MDIREEVVTKCVEYWAQSTPDQLFLLYGESGKKLTYQQFNQLANSIGHSLLKKGIKKGDRISVFLRNPYITTIVMFGIWKCGAIFSPINFNYRGKLLSYQLNDTEAKLLITERSMVPILNEVALEIDEMTAVVHNPLEGDHDFIPEVAELPLDPKFQECSLERCLQGDTVNLNIEINYWDTANIIYTSGTTGPAKGVVQSHRWINGYTLRMRLFMTQEDVVYNDLPLYHVGGAFANIAKAAYAGCTVAIWDKFSPSQFWERIKLSGASMAILLDVMIPWLMSAAPSEVDQMNTLNKVHMQPLPKYHHEVAKRFGIEIVSAGFGQTESGNPLAGMILEQREGEGTPKHLHKGMKRTEMIKRCETFNIPLIDGKEPLDKGFMGKPTLYFDVVVLDENDKEVEVGKVGQIAFRPKVPHLILAEYYNKPQSTAKAFKNLWFHTGDAGYLGKDGYYYFVDRLGGVIRSRGEKISSYQLEDIITSHPSVDLCAAFPVPASEGDEDDVAVCVVKKINAQLSEDELLEWSKGQMPKFMWPKYIRFKLDLPRTPTNKVEKYKLREELLRDLEKNKMNV</sequence>
<evidence type="ECO:0000259" key="2">
    <source>
        <dbReference type="Pfam" id="PF13193"/>
    </source>
</evidence>
<evidence type="ECO:0000259" key="1">
    <source>
        <dbReference type="Pfam" id="PF00501"/>
    </source>
</evidence>
<dbReference type="GO" id="GO:0006631">
    <property type="term" value="P:fatty acid metabolic process"/>
    <property type="evidence" value="ECO:0007669"/>
    <property type="project" value="TreeGrafter"/>
</dbReference>
<dbReference type="InterPro" id="IPR042099">
    <property type="entry name" value="ANL_N_sf"/>
</dbReference>
<feature type="domain" description="AMP-binding enzyme C-terminal" evidence="2">
    <location>
        <begin position="473"/>
        <end position="548"/>
    </location>
</feature>
<protein>
    <submittedName>
        <fullName evidence="3">Acyl-CoA synthetase</fullName>
    </submittedName>
</protein>
<dbReference type="InterPro" id="IPR020845">
    <property type="entry name" value="AMP-binding_CS"/>
</dbReference>
<dbReference type="Gene3D" id="3.30.300.30">
    <property type="match status" value="1"/>
</dbReference>
<name>A0A2N0ZA40_9BACI</name>
<comment type="caution">
    <text evidence="3">The sequence shown here is derived from an EMBL/GenBank/DDBJ whole genome shotgun (WGS) entry which is preliminary data.</text>
</comment>
<proteinExistence type="predicted"/>
<dbReference type="EMBL" id="PISD01000069">
    <property type="protein sequence ID" value="PKG26378.1"/>
    <property type="molecule type" value="Genomic_DNA"/>
</dbReference>
<gene>
    <name evidence="3" type="ORF">CWS20_24430</name>
</gene>
<dbReference type="InterPro" id="IPR000873">
    <property type="entry name" value="AMP-dep_synth/lig_dom"/>
</dbReference>
<reference evidence="3 4" key="1">
    <citation type="journal article" date="2010" name="Int. J. Syst. Evol. Microbiol.">
        <title>Bacillus horneckiae sp. nov., isolated from a spacecraft-assembly clean room.</title>
        <authorList>
            <person name="Vaishampayan P."/>
            <person name="Probst A."/>
            <person name="Krishnamurthi S."/>
            <person name="Ghosh S."/>
            <person name="Osman S."/>
            <person name="McDowall A."/>
            <person name="Ruckmani A."/>
            <person name="Mayilraj S."/>
            <person name="Venkateswaran K."/>
        </authorList>
    </citation>
    <scope>NUCLEOTIDE SEQUENCE [LARGE SCALE GENOMIC DNA]</scope>
    <source>
        <strain evidence="4">1PO1SC</strain>
    </source>
</reference>
<feature type="domain" description="AMP-dependent synthetase/ligase" evidence="1">
    <location>
        <begin position="13"/>
        <end position="410"/>
    </location>
</feature>
<accession>A0A2N0ZA40</accession>
<dbReference type="AlphaFoldDB" id="A0A2N0ZA40"/>
<dbReference type="Proteomes" id="UP000233343">
    <property type="component" value="Unassembled WGS sequence"/>
</dbReference>
<organism evidence="3 4">
    <name type="scientific">Cytobacillus horneckiae</name>
    <dbReference type="NCBI Taxonomy" id="549687"/>
    <lineage>
        <taxon>Bacteria</taxon>
        <taxon>Bacillati</taxon>
        <taxon>Bacillota</taxon>
        <taxon>Bacilli</taxon>
        <taxon>Bacillales</taxon>
        <taxon>Bacillaceae</taxon>
        <taxon>Cytobacillus</taxon>
    </lineage>
</organism>
<evidence type="ECO:0000313" key="4">
    <source>
        <dbReference type="Proteomes" id="UP000233343"/>
    </source>
</evidence>
<dbReference type="InterPro" id="IPR045851">
    <property type="entry name" value="AMP-bd_C_sf"/>
</dbReference>
<dbReference type="PANTHER" id="PTHR43201">
    <property type="entry name" value="ACYL-COA SYNTHETASE"/>
    <property type="match status" value="1"/>
</dbReference>
<dbReference type="SUPFAM" id="SSF56801">
    <property type="entry name" value="Acetyl-CoA synthetase-like"/>
    <property type="match status" value="1"/>
</dbReference>
<dbReference type="InterPro" id="IPR025110">
    <property type="entry name" value="AMP-bd_C"/>
</dbReference>
<dbReference type="Gene3D" id="3.40.50.12780">
    <property type="entry name" value="N-terminal domain of ligase-like"/>
    <property type="match status" value="1"/>
</dbReference>
<dbReference type="Pfam" id="PF00501">
    <property type="entry name" value="AMP-binding"/>
    <property type="match status" value="1"/>
</dbReference>
<dbReference type="Pfam" id="PF13193">
    <property type="entry name" value="AMP-binding_C"/>
    <property type="match status" value="1"/>
</dbReference>
<dbReference type="PANTHER" id="PTHR43201:SF32">
    <property type="entry name" value="2-SUCCINYLBENZOATE--COA LIGASE, CHLOROPLASTIC_PEROXISOMAL"/>
    <property type="match status" value="1"/>
</dbReference>
<dbReference type="PROSITE" id="PS00455">
    <property type="entry name" value="AMP_BINDING"/>
    <property type="match status" value="1"/>
</dbReference>
<evidence type="ECO:0000313" key="3">
    <source>
        <dbReference type="EMBL" id="PKG26378.1"/>
    </source>
</evidence>
<keyword evidence="4" id="KW-1185">Reference proteome</keyword>